<comment type="caution">
    <text evidence="2">The sequence shown here is derived from an EMBL/GenBank/DDBJ whole genome shotgun (WGS) entry which is preliminary data.</text>
</comment>
<organism evidence="2 3">
    <name type="scientific">Mycena pura</name>
    <dbReference type="NCBI Taxonomy" id="153505"/>
    <lineage>
        <taxon>Eukaryota</taxon>
        <taxon>Fungi</taxon>
        <taxon>Dikarya</taxon>
        <taxon>Basidiomycota</taxon>
        <taxon>Agaricomycotina</taxon>
        <taxon>Agaricomycetes</taxon>
        <taxon>Agaricomycetidae</taxon>
        <taxon>Agaricales</taxon>
        <taxon>Marasmiineae</taxon>
        <taxon>Mycenaceae</taxon>
        <taxon>Mycena</taxon>
    </lineage>
</organism>
<accession>A0AAD6YL39</accession>
<feature type="region of interest" description="Disordered" evidence="1">
    <location>
        <begin position="141"/>
        <end position="169"/>
    </location>
</feature>
<gene>
    <name evidence="2" type="ORF">GGX14DRAFT_428860</name>
</gene>
<evidence type="ECO:0000256" key="1">
    <source>
        <dbReference type="SAM" id="MobiDB-lite"/>
    </source>
</evidence>
<feature type="compositionally biased region" description="Low complexity" evidence="1">
    <location>
        <begin position="153"/>
        <end position="167"/>
    </location>
</feature>
<dbReference type="EMBL" id="JARJCW010000007">
    <property type="protein sequence ID" value="KAJ7222482.1"/>
    <property type="molecule type" value="Genomic_DNA"/>
</dbReference>
<name>A0AAD6YL39_9AGAR</name>
<protein>
    <submittedName>
        <fullName evidence="2">Uncharacterized protein</fullName>
    </submittedName>
</protein>
<proteinExistence type="predicted"/>
<dbReference type="Proteomes" id="UP001219525">
    <property type="component" value="Unassembled WGS sequence"/>
</dbReference>
<keyword evidence="3" id="KW-1185">Reference proteome</keyword>
<evidence type="ECO:0000313" key="3">
    <source>
        <dbReference type="Proteomes" id="UP001219525"/>
    </source>
</evidence>
<sequence>MSTDPSSTIQWYAIDIDPCTGEESERNLELVEPESAAPIGRSTFRLGKTDASPVTRYVGFRYTNGVVPGPRGIIAGQFIQPIFTYIFPELIDFGNPEPVNEFDLIPYIALGSGPFEFGNFLAAPLATPTIVGQLDPWPGFPVPPSTSCPPPSSTSATTTSASASSTPTGPPDIITILAALTRNGKGMTVTTVTALSSSSSAQLFLSIVGADAVEAQPMTPLGFNEFTLDVSTKGKPTSVIVTSNLGGSATEGV</sequence>
<dbReference type="AlphaFoldDB" id="A0AAD6YL39"/>
<feature type="compositionally biased region" description="Pro residues" evidence="1">
    <location>
        <begin position="141"/>
        <end position="152"/>
    </location>
</feature>
<reference evidence="2" key="1">
    <citation type="submission" date="2023-03" db="EMBL/GenBank/DDBJ databases">
        <title>Massive genome expansion in bonnet fungi (Mycena s.s.) driven by repeated elements and novel gene families across ecological guilds.</title>
        <authorList>
            <consortium name="Lawrence Berkeley National Laboratory"/>
            <person name="Harder C.B."/>
            <person name="Miyauchi S."/>
            <person name="Viragh M."/>
            <person name="Kuo A."/>
            <person name="Thoen E."/>
            <person name="Andreopoulos B."/>
            <person name="Lu D."/>
            <person name="Skrede I."/>
            <person name="Drula E."/>
            <person name="Henrissat B."/>
            <person name="Morin E."/>
            <person name="Kohler A."/>
            <person name="Barry K."/>
            <person name="LaButti K."/>
            <person name="Morin E."/>
            <person name="Salamov A."/>
            <person name="Lipzen A."/>
            <person name="Mereny Z."/>
            <person name="Hegedus B."/>
            <person name="Baldrian P."/>
            <person name="Stursova M."/>
            <person name="Weitz H."/>
            <person name="Taylor A."/>
            <person name="Grigoriev I.V."/>
            <person name="Nagy L.G."/>
            <person name="Martin F."/>
            <person name="Kauserud H."/>
        </authorList>
    </citation>
    <scope>NUCLEOTIDE SEQUENCE</scope>
    <source>
        <strain evidence="2">9144</strain>
    </source>
</reference>
<evidence type="ECO:0000313" key="2">
    <source>
        <dbReference type="EMBL" id="KAJ7222482.1"/>
    </source>
</evidence>